<dbReference type="InterPro" id="IPR050172">
    <property type="entry name" value="SsuD_RutA_monooxygenase"/>
</dbReference>
<dbReference type="SUPFAM" id="SSF51679">
    <property type="entry name" value="Bacterial luciferase-like"/>
    <property type="match status" value="1"/>
</dbReference>
<dbReference type="PANTHER" id="PTHR42847:SF8">
    <property type="entry name" value="CONSERVED PROTEIN"/>
    <property type="match status" value="1"/>
</dbReference>
<evidence type="ECO:0000256" key="2">
    <source>
        <dbReference type="ARBA" id="ARBA00022643"/>
    </source>
</evidence>
<gene>
    <name evidence="6" type="ORF">ADL15_34485</name>
</gene>
<name>A0A117MNX2_9ACTN</name>
<dbReference type="Pfam" id="PF00296">
    <property type="entry name" value="Bac_luciferase"/>
    <property type="match status" value="1"/>
</dbReference>
<evidence type="ECO:0000256" key="4">
    <source>
        <dbReference type="ARBA" id="ARBA00023033"/>
    </source>
</evidence>
<dbReference type="OrthoDB" id="143323at2"/>
<feature type="domain" description="Luciferase-like" evidence="5">
    <location>
        <begin position="3"/>
        <end position="233"/>
    </location>
</feature>
<reference evidence="6 7" key="1">
    <citation type="submission" date="2015-10" db="EMBL/GenBank/DDBJ databases">
        <authorList>
            <person name="Gilbert D.G."/>
        </authorList>
    </citation>
    <scope>NUCLEOTIDE SEQUENCE [LARGE SCALE GENOMIC DNA]</scope>
    <source>
        <strain evidence="6 7">NRRL B-16712</strain>
    </source>
</reference>
<dbReference type="EMBL" id="LLZH01000295">
    <property type="protein sequence ID" value="KUL27742.1"/>
    <property type="molecule type" value="Genomic_DNA"/>
</dbReference>
<organism evidence="6 7">
    <name type="scientific">Actinoplanes awajinensis subsp. mycoplanecinus</name>
    <dbReference type="NCBI Taxonomy" id="135947"/>
    <lineage>
        <taxon>Bacteria</taxon>
        <taxon>Bacillati</taxon>
        <taxon>Actinomycetota</taxon>
        <taxon>Actinomycetes</taxon>
        <taxon>Micromonosporales</taxon>
        <taxon>Micromonosporaceae</taxon>
        <taxon>Actinoplanes</taxon>
    </lineage>
</organism>
<keyword evidence="4" id="KW-0503">Monooxygenase</keyword>
<keyword evidence="3" id="KW-0560">Oxidoreductase</keyword>
<dbReference type="Gene3D" id="3.20.20.30">
    <property type="entry name" value="Luciferase-like domain"/>
    <property type="match status" value="1"/>
</dbReference>
<comment type="caution">
    <text evidence="6">The sequence shown here is derived from an EMBL/GenBank/DDBJ whole genome shotgun (WGS) entry which is preliminary data.</text>
</comment>
<evidence type="ECO:0000256" key="3">
    <source>
        <dbReference type="ARBA" id="ARBA00023002"/>
    </source>
</evidence>
<evidence type="ECO:0000259" key="5">
    <source>
        <dbReference type="Pfam" id="PF00296"/>
    </source>
</evidence>
<evidence type="ECO:0000313" key="7">
    <source>
        <dbReference type="Proteomes" id="UP000053244"/>
    </source>
</evidence>
<dbReference type="PANTHER" id="PTHR42847">
    <property type="entry name" value="ALKANESULFONATE MONOOXYGENASE"/>
    <property type="match status" value="1"/>
</dbReference>
<keyword evidence="7" id="KW-1185">Reference proteome</keyword>
<dbReference type="NCBIfam" id="TIGR03560">
    <property type="entry name" value="F420_Rv1855c"/>
    <property type="match status" value="1"/>
</dbReference>
<evidence type="ECO:0000313" key="6">
    <source>
        <dbReference type="EMBL" id="KUL27742.1"/>
    </source>
</evidence>
<protein>
    <submittedName>
        <fullName evidence="6">Luciferase</fullName>
    </submittedName>
</protein>
<keyword evidence="2" id="KW-0288">FMN</keyword>
<dbReference type="InterPro" id="IPR011251">
    <property type="entry name" value="Luciferase-like_dom"/>
</dbReference>
<dbReference type="GO" id="GO:0046306">
    <property type="term" value="P:alkanesulfonate catabolic process"/>
    <property type="evidence" value="ECO:0007669"/>
    <property type="project" value="TreeGrafter"/>
</dbReference>
<dbReference type="GO" id="GO:0008726">
    <property type="term" value="F:alkanesulfonate monooxygenase activity"/>
    <property type="evidence" value="ECO:0007669"/>
    <property type="project" value="TreeGrafter"/>
</dbReference>
<dbReference type="InterPro" id="IPR036661">
    <property type="entry name" value="Luciferase-like_sf"/>
</dbReference>
<dbReference type="Proteomes" id="UP000053244">
    <property type="component" value="Unassembled WGS sequence"/>
</dbReference>
<proteinExistence type="predicted"/>
<evidence type="ECO:0000256" key="1">
    <source>
        <dbReference type="ARBA" id="ARBA00022630"/>
    </source>
</evidence>
<dbReference type="RefSeq" id="WP_067699942.1">
    <property type="nucleotide sequence ID" value="NZ_LLZH01000295.1"/>
</dbReference>
<accession>A0A117MNX2</accession>
<dbReference type="AlphaFoldDB" id="A0A117MNX2"/>
<keyword evidence="1" id="KW-0285">Flavoprotein</keyword>
<sequence length="293" mass="31717">MRISIWPGAGQPWADILAAARHAEQTGWDGVWIADHFMPNDGPGRDPHQPTLEAGSLVAALGAVTERVRIGTLVYGNTYRHPAVLANMAATVDRITGGRFTLGVGAGWQINEHEQYGIELPAVKQRLDRFVEALRVLHGLLRQPTTTLDGEYYRLTDAISEPKPVQDPLPIMIGGGGEKRMLGVVAEYADLWNTWGLPELIAHKSAVLDRFCAERGRDPKSIARTAQALTVVDGPLPEGLPVPVIGGSPEKLADAFAEYRSVGLDELIIPDGFLGAGAEKLKAMDTILELVNR</sequence>
<dbReference type="InterPro" id="IPR019952">
    <property type="entry name" value="F420_OxRdatse_Rv1855c_pred"/>
</dbReference>